<dbReference type="InterPro" id="IPR009069">
    <property type="entry name" value="Cys_alpha_HP_mot_SF"/>
</dbReference>
<proteinExistence type="predicted"/>
<dbReference type="GO" id="GO:0007005">
    <property type="term" value="P:mitochondrion organization"/>
    <property type="evidence" value="ECO:0007669"/>
    <property type="project" value="InterPro"/>
</dbReference>
<dbReference type="Proteomes" id="UP000287651">
    <property type="component" value="Unassembled WGS sequence"/>
</dbReference>
<name>A0A426XHQ3_ENSVE</name>
<keyword evidence="1" id="KW-1015">Disulfide bond</keyword>
<reference evidence="3 4" key="1">
    <citation type="journal article" date="2014" name="Agronomy (Basel)">
        <title>A Draft Genome Sequence for Ensete ventricosum, the Drought-Tolerant Tree Against Hunger.</title>
        <authorList>
            <person name="Harrison J."/>
            <person name="Moore K.A."/>
            <person name="Paszkiewicz K."/>
            <person name="Jones T."/>
            <person name="Grant M."/>
            <person name="Ambacheew D."/>
            <person name="Muzemil S."/>
            <person name="Studholme D.J."/>
        </authorList>
    </citation>
    <scope>NUCLEOTIDE SEQUENCE [LARGE SCALE GENOMIC DNA]</scope>
</reference>
<dbReference type="InterPro" id="IPR055304">
    <property type="entry name" value="CHCHD2/10-like"/>
</dbReference>
<dbReference type="AlphaFoldDB" id="A0A426XHQ3"/>
<protein>
    <recommendedName>
        <fullName evidence="2">CHCH domain-containing protein</fullName>
    </recommendedName>
</protein>
<gene>
    <name evidence="3" type="ORF">B296_00056224</name>
</gene>
<dbReference type="GO" id="GO:0005634">
    <property type="term" value="C:nucleus"/>
    <property type="evidence" value="ECO:0007669"/>
    <property type="project" value="TreeGrafter"/>
</dbReference>
<dbReference type="GO" id="GO:0005739">
    <property type="term" value="C:mitochondrion"/>
    <property type="evidence" value="ECO:0007669"/>
    <property type="project" value="TreeGrafter"/>
</dbReference>
<comment type="caution">
    <text evidence="3">The sequence shown here is derived from an EMBL/GenBank/DDBJ whole genome shotgun (WGS) entry which is preliminary data.</text>
</comment>
<dbReference type="Pfam" id="PF06747">
    <property type="entry name" value="CHCH"/>
    <property type="match status" value="1"/>
</dbReference>
<organism evidence="3 4">
    <name type="scientific">Ensete ventricosum</name>
    <name type="common">Abyssinian banana</name>
    <name type="synonym">Musa ensete</name>
    <dbReference type="NCBI Taxonomy" id="4639"/>
    <lineage>
        <taxon>Eukaryota</taxon>
        <taxon>Viridiplantae</taxon>
        <taxon>Streptophyta</taxon>
        <taxon>Embryophyta</taxon>
        <taxon>Tracheophyta</taxon>
        <taxon>Spermatophyta</taxon>
        <taxon>Magnoliopsida</taxon>
        <taxon>Liliopsida</taxon>
        <taxon>Zingiberales</taxon>
        <taxon>Musaceae</taxon>
        <taxon>Ensete</taxon>
    </lineage>
</organism>
<dbReference type="InterPro" id="IPR010625">
    <property type="entry name" value="CHCH"/>
</dbReference>
<sequence length="128" mass="13325">AHQAPRPAPVQGGGSILGGIGSTIAQGVAFGTGSAVAHRAVDAAVMGPRTFQHETTASEAPAAAAPSNPVNYAGTDACSIHSKAFQDCINNYGSDISKCQFYLDMLNECRRGSLIISDLMIPRFKFID</sequence>
<evidence type="ECO:0000256" key="1">
    <source>
        <dbReference type="ARBA" id="ARBA00023157"/>
    </source>
</evidence>
<evidence type="ECO:0000259" key="2">
    <source>
        <dbReference type="Pfam" id="PF06747"/>
    </source>
</evidence>
<dbReference type="PANTHER" id="PTHR13523">
    <property type="entry name" value="COILED-COIL-HELIX-COILED-COIL-HELIX DOMAIN CONTAINING 2/NUR77"/>
    <property type="match status" value="1"/>
</dbReference>
<dbReference type="SUPFAM" id="SSF47072">
    <property type="entry name" value="Cysteine alpha-hairpin motif"/>
    <property type="match status" value="1"/>
</dbReference>
<dbReference type="EMBL" id="AMZH03020630">
    <property type="protein sequence ID" value="RRT38982.1"/>
    <property type="molecule type" value="Genomic_DNA"/>
</dbReference>
<feature type="domain" description="CHCH" evidence="2">
    <location>
        <begin position="78"/>
        <end position="111"/>
    </location>
</feature>
<evidence type="ECO:0000313" key="3">
    <source>
        <dbReference type="EMBL" id="RRT38982.1"/>
    </source>
</evidence>
<feature type="non-terminal residue" evidence="3">
    <location>
        <position position="1"/>
    </location>
</feature>
<evidence type="ECO:0000313" key="4">
    <source>
        <dbReference type="Proteomes" id="UP000287651"/>
    </source>
</evidence>
<dbReference type="PANTHER" id="PTHR13523:SF2">
    <property type="entry name" value="COILED-COIL-HELIX-COILED-COIL-HELIX DOMAIN CONTAINING 2, ISOFORM A-RELATED"/>
    <property type="match status" value="1"/>
</dbReference>
<accession>A0A426XHQ3</accession>